<accession>A0AAN7M7E8</accession>
<keyword evidence="3" id="KW-1185">Reference proteome</keyword>
<name>A0AAN7M7E8_TRANT</name>
<feature type="region of interest" description="Disordered" evidence="1">
    <location>
        <begin position="325"/>
        <end position="349"/>
    </location>
</feature>
<feature type="compositionally biased region" description="Basic and acidic residues" evidence="1">
    <location>
        <begin position="335"/>
        <end position="349"/>
    </location>
</feature>
<dbReference type="Proteomes" id="UP001346149">
    <property type="component" value="Unassembled WGS sequence"/>
</dbReference>
<gene>
    <name evidence="2" type="ORF">SAY86_024894</name>
</gene>
<comment type="caution">
    <text evidence="2">The sequence shown here is derived from an EMBL/GenBank/DDBJ whole genome shotgun (WGS) entry which is preliminary data.</text>
</comment>
<sequence length="480" mass="53552">MMKDSDEMSNGGVTTMGSLLGRGIDDPSEPIIGRKPCPHCLEAGNRNCHEYENGHEDCSDGCEAAGKAPSNGGGESGNCSFTHAVINMMGMLIALDSVRPGDRGLGFHLPPHSHRGHLRLHRPPPWKVDREETHLEELYRHRPERLRAQGPGAGRHHHLHRDLHGPRLLHYLPPRQPRHRVPERQHPPDHVAVRVLHASANRDRYPRDPPEPLAEEPLGHLVPLVRRDPHVDHHFQFGASDGTLRRDRIKEVDTGTPDGEDSDDIRAVHLQLRRPRSLPQLACIHERSHPIHQGNHGELLAGHSHVHFPSLNGCEDVWAGGELLDNSESTPELGLRQDRPPGDRVYPHDQVRPRVYPISHPDRTQPPRLHESMQATGCNGHHRLGPAADHTSPGPLSALLQLRAQLHGVPSQRPHRPNPALRLLLQDQLVSHVQGLENHQSVDHRSGGAARCHRDGLLRQAATHYEPQGIRRSILQPPEA</sequence>
<dbReference type="AlphaFoldDB" id="A0AAN7M7E8"/>
<evidence type="ECO:0000313" key="2">
    <source>
        <dbReference type="EMBL" id="KAK4799529.1"/>
    </source>
</evidence>
<proteinExistence type="predicted"/>
<evidence type="ECO:0000256" key="1">
    <source>
        <dbReference type="SAM" id="MobiDB-lite"/>
    </source>
</evidence>
<reference evidence="2 3" key="1">
    <citation type="journal article" date="2023" name="Hortic Res">
        <title>Pangenome of water caltrop reveals structural variations and asymmetric subgenome divergence after allopolyploidization.</title>
        <authorList>
            <person name="Zhang X."/>
            <person name="Chen Y."/>
            <person name="Wang L."/>
            <person name="Yuan Y."/>
            <person name="Fang M."/>
            <person name="Shi L."/>
            <person name="Lu R."/>
            <person name="Comes H.P."/>
            <person name="Ma Y."/>
            <person name="Chen Y."/>
            <person name="Huang G."/>
            <person name="Zhou Y."/>
            <person name="Zheng Z."/>
            <person name="Qiu Y."/>
        </authorList>
    </citation>
    <scope>NUCLEOTIDE SEQUENCE [LARGE SCALE GENOMIC DNA]</scope>
    <source>
        <strain evidence="2">F231</strain>
    </source>
</reference>
<feature type="region of interest" description="Disordered" evidence="1">
    <location>
        <begin position="1"/>
        <end position="27"/>
    </location>
</feature>
<evidence type="ECO:0000313" key="3">
    <source>
        <dbReference type="Proteomes" id="UP001346149"/>
    </source>
</evidence>
<protein>
    <submittedName>
        <fullName evidence="2">Uncharacterized protein</fullName>
    </submittedName>
</protein>
<organism evidence="2 3">
    <name type="scientific">Trapa natans</name>
    <name type="common">Water chestnut</name>
    <dbReference type="NCBI Taxonomy" id="22666"/>
    <lineage>
        <taxon>Eukaryota</taxon>
        <taxon>Viridiplantae</taxon>
        <taxon>Streptophyta</taxon>
        <taxon>Embryophyta</taxon>
        <taxon>Tracheophyta</taxon>
        <taxon>Spermatophyta</taxon>
        <taxon>Magnoliopsida</taxon>
        <taxon>eudicotyledons</taxon>
        <taxon>Gunneridae</taxon>
        <taxon>Pentapetalae</taxon>
        <taxon>rosids</taxon>
        <taxon>malvids</taxon>
        <taxon>Myrtales</taxon>
        <taxon>Lythraceae</taxon>
        <taxon>Trapa</taxon>
    </lineage>
</organism>
<dbReference type="EMBL" id="JAXQNO010000004">
    <property type="protein sequence ID" value="KAK4799529.1"/>
    <property type="molecule type" value="Genomic_DNA"/>
</dbReference>